<reference evidence="8 9" key="1">
    <citation type="submission" date="2024-02" db="EMBL/GenBank/DDBJ databases">
        <title>A novel Wenzhouxiangellaceae bacterium, isolated from coastal sediments.</title>
        <authorList>
            <person name="Du Z.-J."/>
            <person name="Ye Y.-Q."/>
            <person name="Zhang X.-Y."/>
        </authorList>
    </citation>
    <scope>NUCLEOTIDE SEQUENCE [LARGE SCALE GENOMIC DNA]</scope>
    <source>
        <strain evidence="8 9">CH-27</strain>
    </source>
</reference>
<evidence type="ECO:0000313" key="8">
    <source>
        <dbReference type="EMBL" id="MEJ8569795.1"/>
    </source>
</evidence>
<dbReference type="PROSITE" id="PS00105">
    <property type="entry name" value="AA_TRANSFER_CLASS_1"/>
    <property type="match status" value="1"/>
</dbReference>
<dbReference type="Pfam" id="PF00155">
    <property type="entry name" value="Aminotran_1_2"/>
    <property type="match status" value="1"/>
</dbReference>
<dbReference type="GO" id="GO:0006520">
    <property type="term" value="P:amino acid metabolic process"/>
    <property type="evidence" value="ECO:0007669"/>
    <property type="project" value="InterPro"/>
</dbReference>
<dbReference type="FunFam" id="3.40.640.10:FF:000033">
    <property type="entry name" value="Aspartate aminotransferase"/>
    <property type="match status" value="1"/>
</dbReference>
<dbReference type="SUPFAM" id="SSF53383">
    <property type="entry name" value="PLP-dependent transferases"/>
    <property type="match status" value="1"/>
</dbReference>
<dbReference type="RefSeq" id="WP_354697122.1">
    <property type="nucleotide sequence ID" value="NZ_JAZHOG010000020.1"/>
</dbReference>
<dbReference type="CDD" id="cd00609">
    <property type="entry name" value="AAT_like"/>
    <property type="match status" value="1"/>
</dbReference>
<dbReference type="InterPro" id="IPR004839">
    <property type="entry name" value="Aminotransferase_I/II_large"/>
</dbReference>
<dbReference type="Proteomes" id="UP001359886">
    <property type="component" value="Unassembled WGS sequence"/>
</dbReference>
<dbReference type="PANTHER" id="PTHR46383">
    <property type="entry name" value="ASPARTATE AMINOTRANSFERASE"/>
    <property type="match status" value="1"/>
</dbReference>
<evidence type="ECO:0000256" key="3">
    <source>
        <dbReference type="ARBA" id="ARBA00022576"/>
    </source>
</evidence>
<evidence type="ECO:0000256" key="5">
    <source>
        <dbReference type="ARBA" id="ARBA00022898"/>
    </source>
</evidence>
<comment type="similarity">
    <text evidence="2 6">Belongs to the class-I pyridoxal-phosphate-dependent aminotransferase family.</text>
</comment>
<dbReference type="Gene3D" id="3.90.1150.10">
    <property type="entry name" value="Aspartate Aminotransferase, domain 1"/>
    <property type="match status" value="1"/>
</dbReference>
<dbReference type="InterPro" id="IPR050596">
    <property type="entry name" value="AspAT/PAT-like"/>
</dbReference>
<keyword evidence="4 6" id="KW-0808">Transferase</keyword>
<evidence type="ECO:0000256" key="4">
    <source>
        <dbReference type="ARBA" id="ARBA00022679"/>
    </source>
</evidence>
<comment type="caution">
    <text evidence="8">The sequence shown here is derived from an EMBL/GenBank/DDBJ whole genome shotgun (WGS) entry which is preliminary data.</text>
</comment>
<evidence type="ECO:0000256" key="1">
    <source>
        <dbReference type="ARBA" id="ARBA00001933"/>
    </source>
</evidence>
<evidence type="ECO:0000313" key="9">
    <source>
        <dbReference type="Proteomes" id="UP001359886"/>
    </source>
</evidence>
<dbReference type="InterPro" id="IPR015424">
    <property type="entry name" value="PyrdxlP-dep_Trfase"/>
</dbReference>
<comment type="cofactor">
    <cofactor evidence="1 6">
        <name>pyridoxal 5'-phosphate</name>
        <dbReference type="ChEBI" id="CHEBI:597326"/>
    </cofactor>
</comment>
<dbReference type="Gene3D" id="3.40.640.10">
    <property type="entry name" value="Type I PLP-dependent aspartate aminotransferase-like (Major domain)"/>
    <property type="match status" value="1"/>
</dbReference>
<dbReference type="EC" id="2.6.1.-" evidence="6"/>
<accession>A0AAW9RND5</accession>
<gene>
    <name evidence="8" type="ORF">V3330_19360</name>
</gene>
<name>A0AAW9RND5_9GAMM</name>
<dbReference type="InterPro" id="IPR015421">
    <property type="entry name" value="PyrdxlP-dep_Trfase_major"/>
</dbReference>
<dbReference type="EMBL" id="JAZHOG010000020">
    <property type="protein sequence ID" value="MEJ8569795.1"/>
    <property type="molecule type" value="Genomic_DNA"/>
</dbReference>
<sequence length="396" mass="42939">MSIQISGRVEQIKPSATITVSMQAMALQAEGRDIVSLGFGEPDFDTPEHVKEAAIQAIRDGQTKYTPVDGTPELKQAIIGKFRRDNDLDYEPGQILVSNGAKQSLFNLLLALLDPDDEVIVPAPYWVSYPDMAKLADAQPAILTGGPEHDYKITARQLGNSINDHTRLLILNSPSNPTGKVYSRDEYREIGDVLAEHPKVFIACDDIYEHIYWGEAPFCTLLNACPELADRTLVVNGVSKAYAMTGWRIGYAAGPEALIRAMRKVQGQSTSCAGSVSQAAAVAALNGPQDCVAEMRDAFRERYEYFSAALNDIPGVECPSCDGAFYAFPSFQGVIDALEPLRDDVDLAGWLLEEAGVSTVPGSAFGAPGHLRLSYAASMDYLEDAVSRIRKAIVTA</sequence>
<keyword evidence="9" id="KW-1185">Reference proteome</keyword>
<organism evidence="8 9">
    <name type="scientific">Elongatibacter sediminis</name>
    <dbReference type="NCBI Taxonomy" id="3119006"/>
    <lineage>
        <taxon>Bacteria</taxon>
        <taxon>Pseudomonadati</taxon>
        <taxon>Pseudomonadota</taxon>
        <taxon>Gammaproteobacteria</taxon>
        <taxon>Chromatiales</taxon>
        <taxon>Wenzhouxiangellaceae</taxon>
        <taxon>Elongatibacter</taxon>
    </lineage>
</organism>
<evidence type="ECO:0000256" key="6">
    <source>
        <dbReference type="RuleBase" id="RU000481"/>
    </source>
</evidence>
<evidence type="ECO:0000259" key="7">
    <source>
        <dbReference type="Pfam" id="PF00155"/>
    </source>
</evidence>
<dbReference type="AlphaFoldDB" id="A0AAW9RND5"/>
<dbReference type="InterPro" id="IPR015422">
    <property type="entry name" value="PyrdxlP-dep_Trfase_small"/>
</dbReference>
<dbReference type="PANTHER" id="PTHR46383:SF1">
    <property type="entry name" value="ASPARTATE AMINOTRANSFERASE"/>
    <property type="match status" value="1"/>
</dbReference>
<keyword evidence="3 6" id="KW-0032">Aminotransferase</keyword>
<dbReference type="InterPro" id="IPR004838">
    <property type="entry name" value="NHTrfase_class1_PyrdxlP-BS"/>
</dbReference>
<dbReference type="GO" id="GO:0008483">
    <property type="term" value="F:transaminase activity"/>
    <property type="evidence" value="ECO:0007669"/>
    <property type="project" value="UniProtKB-KW"/>
</dbReference>
<proteinExistence type="inferred from homology"/>
<evidence type="ECO:0000256" key="2">
    <source>
        <dbReference type="ARBA" id="ARBA00007441"/>
    </source>
</evidence>
<feature type="domain" description="Aminotransferase class I/classII large" evidence="7">
    <location>
        <begin position="33"/>
        <end position="389"/>
    </location>
</feature>
<keyword evidence="5" id="KW-0663">Pyridoxal phosphate</keyword>
<protein>
    <recommendedName>
        <fullName evidence="6">Aminotransferase</fullName>
        <ecNumber evidence="6">2.6.1.-</ecNumber>
    </recommendedName>
</protein>
<dbReference type="GO" id="GO:0030170">
    <property type="term" value="F:pyridoxal phosphate binding"/>
    <property type="evidence" value="ECO:0007669"/>
    <property type="project" value="InterPro"/>
</dbReference>